<evidence type="ECO:0000313" key="4">
    <source>
        <dbReference type="EMBL" id="KOS13440.1"/>
    </source>
</evidence>
<comment type="similarity">
    <text evidence="1 3">Belongs to the CMC family.</text>
</comment>
<proteinExistence type="inferred from homology"/>
<evidence type="ECO:0000256" key="1">
    <source>
        <dbReference type="ARBA" id="ARBA00007347"/>
    </source>
</evidence>
<dbReference type="Proteomes" id="UP000037751">
    <property type="component" value="Unassembled WGS sequence"/>
</dbReference>
<comment type="caution">
    <text evidence="4">The sequence shown here is derived from an EMBL/GenBank/DDBJ whole genome shotgun (WGS) entry which is preliminary data.</text>
</comment>
<accession>A0A0M8MTG4</accession>
<evidence type="ECO:0000313" key="5">
    <source>
        <dbReference type="Proteomes" id="UP000037751"/>
    </source>
</evidence>
<dbReference type="GeneID" id="28726486"/>
<keyword evidence="3" id="KW-0143">Chaperone</keyword>
<keyword evidence="2" id="KW-1015">Disulfide bond</keyword>
<keyword evidence="3" id="KW-0999">Mitochondrion inner membrane</keyword>
<dbReference type="GO" id="GO:0005743">
    <property type="term" value="C:mitochondrial inner membrane"/>
    <property type="evidence" value="ECO:0007669"/>
    <property type="project" value="UniProtKB-SubCell"/>
</dbReference>
<gene>
    <name evidence="4" type="ORF">Malapachy_0078</name>
</gene>
<dbReference type="PANTHER" id="PTHR22977">
    <property type="entry name" value="COX ASSEMBLY MITOCHONDRIAL PROTEIN"/>
    <property type="match status" value="1"/>
</dbReference>
<protein>
    <recommendedName>
        <fullName evidence="3">COX assembly mitochondrial protein</fullName>
    </recommendedName>
</protein>
<keyword evidence="5" id="KW-1185">Reference proteome</keyword>
<dbReference type="AlphaFoldDB" id="A0A0M8MTG4"/>
<reference evidence="4 5" key="1">
    <citation type="submission" date="2015-07" db="EMBL/GenBank/DDBJ databases">
        <title>Draft Genome Sequence of Malassezia furfur CBS1878 and Malassezia pachydermatis CBS1879.</title>
        <authorList>
            <person name="Triana S."/>
            <person name="Ohm R."/>
            <person name="Gonzalez A."/>
            <person name="DeCock H."/>
            <person name="Restrepo S."/>
            <person name="Celis A."/>
        </authorList>
    </citation>
    <scope>NUCLEOTIDE SEQUENCE [LARGE SCALE GENOMIC DNA]</scope>
    <source>
        <strain evidence="4 5">CBS 1879</strain>
    </source>
</reference>
<dbReference type="RefSeq" id="XP_017991072.1">
    <property type="nucleotide sequence ID" value="XM_018134611.1"/>
</dbReference>
<comment type="function">
    <text evidence="3">Required for mitochondrial cytochrome c oxidase (COX) assembly and respiration.</text>
</comment>
<organism evidence="4 5">
    <name type="scientific">Malassezia pachydermatis</name>
    <dbReference type="NCBI Taxonomy" id="77020"/>
    <lineage>
        <taxon>Eukaryota</taxon>
        <taxon>Fungi</taxon>
        <taxon>Dikarya</taxon>
        <taxon>Basidiomycota</taxon>
        <taxon>Ustilaginomycotina</taxon>
        <taxon>Malasseziomycetes</taxon>
        <taxon>Malasseziales</taxon>
        <taxon>Malasseziaceae</taxon>
        <taxon>Malassezia</taxon>
    </lineage>
</organism>
<evidence type="ECO:0000256" key="2">
    <source>
        <dbReference type="ARBA" id="ARBA00023157"/>
    </source>
</evidence>
<dbReference type="EMBL" id="LGAV01000006">
    <property type="protein sequence ID" value="KOS13440.1"/>
    <property type="molecule type" value="Genomic_DNA"/>
</dbReference>
<keyword evidence="3" id="KW-0496">Mitochondrion</keyword>
<comment type="subcellular location">
    <subcellularLocation>
        <location evidence="3">Mitochondrion inner membrane</location>
    </subcellularLocation>
</comment>
<dbReference type="VEuPathDB" id="FungiDB:Malapachy_0078"/>
<dbReference type="PANTHER" id="PTHR22977:SF5">
    <property type="entry name" value="COX ASSEMBLY MITOCHONDRIAL PROTEIN HOMOLOG"/>
    <property type="match status" value="1"/>
</dbReference>
<keyword evidence="3" id="KW-0472">Membrane</keyword>
<name>A0A0M8MTG4_9BASI</name>
<dbReference type="Pfam" id="PF08583">
    <property type="entry name" value="Cmc1"/>
    <property type="match status" value="1"/>
</dbReference>
<sequence length="89" mass="10553">MSSTSQQVLSNREYDTLVKEKRLEAYKKCDPIVQEFVACTKEYMLSVGWACKEQSQKMRECLHQYMNPESLLEAEKEYLRTHRKLARTS</sequence>
<dbReference type="InterPro" id="IPR013892">
    <property type="entry name" value="Cyt_c_biogenesis_Cmc1-like"/>
</dbReference>
<dbReference type="STRING" id="77020.A0A0M8MTG4"/>
<dbReference type="OrthoDB" id="6224010at2759"/>
<evidence type="ECO:0000256" key="3">
    <source>
        <dbReference type="RuleBase" id="RU364104"/>
    </source>
</evidence>